<dbReference type="Gene3D" id="2.60.60.20">
    <property type="entry name" value="PLAT/LH2 domain"/>
    <property type="match status" value="1"/>
</dbReference>
<dbReference type="Pfam" id="PF00151">
    <property type="entry name" value="Lipase"/>
    <property type="match status" value="1"/>
</dbReference>
<dbReference type="InterPro" id="IPR000734">
    <property type="entry name" value="TAG_lipase"/>
</dbReference>
<feature type="active site" description="Charge relay system" evidence="4">
    <location>
        <position position="293"/>
    </location>
</feature>
<evidence type="ECO:0000256" key="5">
    <source>
        <dbReference type="PIRSR" id="PIRSR000865-2"/>
    </source>
</evidence>
<dbReference type="PIRSF" id="PIRSF000865">
    <property type="entry name" value="Lipoprotein_lipase_LIPH"/>
    <property type="match status" value="1"/>
</dbReference>
<evidence type="ECO:0000256" key="3">
    <source>
        <dbReference type="ARBA" id="ARBA00022525"/>
    </source>
</evidence>
<feature type="domain" description="Lipase" evidence="8">
    <location>
        <begin position="46"/>
        <end position="363"/>
    </location>
</feature>
<keyword evidence="10" id="KW-1185">Reference proteome</keyword>
<dbReference type="GO" id="GO:0052689">
    <property type="term" value="F:carboxylic ester hydrolase activity"/>
    <property type="evidence" value="ECO:0007669"/>
    <property type="project" value="InterPro"/>
</dbReference>
<dbReference type="GO" id="GO:0016298">
    <property type="term" value="F:lipase activity"/>
    <property type="evidence" value="ECO:0007669"/>
    <property type="project" value="InterPro"/>
</dbReference>
<evidence type="ECO:0000256" key="4">
    <source>
        <dbReference type="PIRSR" id="PIRSR000865-1"/>
    </source>
</evidence>
<dbReference type="EMBL" id="JARKIK010000064">
    <property type="protein sequence ID" value="KAK8730445.1"/>
    <property type="molecule type" value="Genomic_DNA"/>
</dbReference>
<dbReference type="AlphaFoldDB" id="A0AAW0WHK2"/>
<dbReference type="SUPFAM" id="SSF49723">
    <property type="entry name" value="Lipase/lipooxygenase domain (PLAT/LH2 domain)"/>
    <property type="match status" value="1"/>
</dbReference>
<dbReference type="InterPro" id="IPR013818">
    <property type="entry name" value="Lipase"/>
</dbReference>
<evidence type="ECO:0000259" key="8">
    <source>
        <dbReference type="Pfam" id="PF00151"/>
    </source>
</evidence>
<evidence type="ECO:0000256" key="7">
    <source>
        <dbReference type="SAM" id="SignalP"/>
    </source>
</evidence>
<evidence type="ECO:0000256" key="1">
    <source>
        <dbReference type="ARBA" id="ARBA00004613"/>
    </source>
</evidence>
<comment type="similarity">
    <text evidence="2 6">Belongs to the AB hydrolase superfamily. Lipase family.</text>
</comment>
<keyword evidence="7" id="KW-0732">Signal</keyword>
<feature type="active site" description="Nucleophile" evidence="4">
    <location>
        <position position="195"/>
    </location>
</feature>
<feature type="binding site" evidence="5">
    <location>
        <position position="237"/>
    </location>
    <ligand>
        <name>Ca(2+)</name>
        <dbReference type="ChEBI" id="CHEBI:29108"/>
    </ligand>
</feature>
<feature type="binding site" evidence="5">
    <location>
        <position position="239"/>
    </location>
    <ligand>
        <name>Ca(2+)</name>
        <dbReference type="ChEBI" id="CHEBI:29108"/>
    </ligand>
</feature>
<dbReference type="Proteomes" id="UP001445076">
    <property type="component" value="Unassembled WGS sequence"/>
</dbReference>
<proteinExistence type="inferred from homology"/>
<protein>
    <recommendedName>
        <fullName evidence="8">Lipase domain-containing protein</fullName>
    </recommendedName>
</protein>
<sequence>MPAIGVAKSAVLFHLLNFNLLMDLGAPPPESDTVPSNTLEEKCWTVYGQTTCFSLRPPWLHTSRPVVKPPLAPDQIRTLFTLFTRLNDTVPATLDPGDLSSVVNAPFILDKPFTVISHGYSSYGGTAWVKMLTGELLRASDQNVIVVDWSMGARPPYTQAVANIRLVGAQLAYLIHTLNKFADVPISSFHLVGHSLGSHLNGHTGTYLRDTYGLFLPRITALDPAEPYFNDTHTITRLDPSDALFVDVIHTDDSPILGFPLSVGMTQPIGHLDFFPNGGHQQPGCDGNIQCQHHRAITLFTESIRQSCPLSAVSCNSYEEFIEGECWGCDGDHYCSPMGVAAAPLPLQPLTKFFLHTNDHSPYCGYHYRVSVEVNNNTEARQHDGEFAIIYLRLTGNKDKSQAIQLSEKSRYYEAGTVHRRVILTHDLGHLKTVGVTLQYPGFMFNFMIWRLKNPVLHLKSITIEPLGQNVKWRYCFEDTIQRMGREYKLTDDHYC</sequence>
<feature type="binding site" evidence="5">
    <location>
        <position position="242"/>
    </location>
    <ligand>
        <name>Ca(2+)</name>
        <dbReference type="ChEBI" id="CHEBI:29108"/>
    </ligand>
</feature>
<evidence type="ECO:0000313" key="10">
    <source>
        <dbReference type="Proteomes" id="UP001445076"/>
    </source>
</evidence>
<name>A0AAW0WHK2_CHEQU</name>
<feature type="active site" description="Charge relay system" evidence="4">
    <location>
        <position position="223"/>
    </location>
</feature>
<organism evidence="9 10">
    <name type="scientific">Cherax quadricarinatus</name>
    <name type="common">Australian red claw crayfish</name>
    <dbReference type="NCBI Taxonomy" id="27406"/>
    <lineage>
        <taxon>Eukaryota</taxon>
        <taxon>Metazoa</taxon>
        <taxon>Ecdysozoa</taxon>
        <taxon>Arthropoda</taxon>
        <taxon>Crustacea</taxon>
        <taxon>Multicrustacea</taxon>
        <taxon>Malacostraca</taxon>
        <taxon>Eumalacostraca</taxon>
        <taxon>Eucarida</taxon>
        <taxon>Decapoda</taxon>
        <taxon>Pleocyemata</taxon>
        <taxon>Astacidea</taxon>
        <taxon>Parastacoidea</taxon>
        <taxon>Parastacidae</taxon>
        <taxon>Cherax</taxon>
    </lineage>
</organism>
<keyword evidence="5" id="KW-0106">Calcium</keyword>
<keyword evidence="3" id="KW-0964">Secreted</keyword>
<comment type="caution">
    <text evidence="9">The sequence shown here is derived from an EMBL/GenBank/DDBJ whole genome shotgun (WGS) entry which is preliminary data.</text>
</comment>
<dbReference type="InterPro" id="IPR029058">
    <property type="entry name" value="AB_hydrolase_fold"/>
</dbReference>
<evidence type="ECO:0000313" key="9">
    <source>
        <dbReference type="EMBL" id="KAK8730445.1"/>
    </source>
</evidence>
<accession>A0AAW0WHK2</accession>
<evidence type="ECO:0000256" key="2">
    <source>
        <dbReference type="ARBA" id="ARBA00010701"/>
    </source>
</evidence>
<dbReference type="InterPro" id="IPR036392">
    <property type="entry name" value="PLAT/LH2_dom_sf"/>
</dbReference>
<dbReference type="SUPFAM" id="SSF53474">
    <property type="entry name" value="alpha/beta-Hydrolases"/>
    <property type="match status" value="1"/>
</dbReference>
<dbReference type="GO" id="GO:0046872">
    <property type="term" value="F:metal ion binding"/>
    <property type="evidence" value="ECO:0007669"/>
    <property type="project" value="UniProtKB-KW"/>
</dbReference>
<keyword evidence="5" id="KW-0479">Metal-binding</keyword>
<gene>
    <name evidence="9" type="ORF">OTU49_008013</name>
</gene>
<dbReference type="PANTHER" id="PTHR11610:SF185">
    <property type="entry name" value="LD47264P"/>
    <property type="match status" value="1"/>
</dbReference>
<dbReference type="GO" id="GO:0005615">
    <property type="term" value="C:extracellular space"/>
    <property type="evidence" value="ECO:0007669"/>
    <property type="project" value="TreeGrafter"/>
</dbReference>
<dbReference type="Gene3D" id="3.40.50.1820">
    <property type="entry name" value="alpha/beta hydrolase"/>
    <property type="match status" value="1"/>
</dbReference>
<dbReference type="InterPro" id="IPR033906">
    <property type="entry name" value="Lipase_N"/>
</dbReference>
<feature type="chain" id="PRO_5043866913" description="Lipase domain-containing protein" evidence="7">
    <location>
        <begin position="26"/>
        <end position="496"/>
    </location>
</feature>
<dbReference type="GO" id="GO:0016042">
    <property type="term" value="P:lipid catabolic process"/>
    <property type="evidence" value="ECO:0007669"/>
    <property type="project" value="TreeGrafter"/>
</dbReference>
<comment type="subcellular location">
    <subcellularLocation>
        <location evidence="1">Secreted</location>
    </subcellularLocation>
</comment>
<evidence type="ECO:0000256" key="6">
    <source>
        <dbReference type="RuleBase" id="RU004262"/>
    </source>
</evidence>
<dbReference type="CDD" id="cd00707">
    <property type="entry name" value="Pancreat_lipase_like"/>
    <property type="match status" value="1"/>
</dbReference>
<dbReference type="InterPro" id="IPR016272">
    <property type="entry name" value="Lipase_LIPH"/>
</dbReference>
<reference evidence="9 10" key="1">
    <citation type="journal article" date="2024" name="BMC Genomics">
        <title>Genome assembly of redclaw crayfish (Cherax quadricarinatus) provides insights into its immune adaptation and hypoxia tolerance.</title>
        <authorList>
            <person name="Liu Z."/>
            <person name="Zheng J."/>
            <person name="Li H."/>
            <person name="Fang K."/>
            <person name="Wang S."/>
            <person name="He J."/>
            <person name="Zhou D."/>
            <person name="Weng S."/>
            <person name="Chi M."/>
            <person name="Gu Z."/>
            <person name="He J."/>
            <person name="Li F."/>
            <person name="Wang M."/>
        </authorList>
    </citation>
    <scope>NUCLEOTIDE SEQUENCE [LARGE SCALE GENOMIC DNA]</scope>
    <source>
        <strain evidence="9">ZL_2023a</strain>
    </source>
</reference>
<dbReference type="PRINTS" id="PR00821">
    <property type="entry name" value="TAGLIPASE"/>
</dbReference>
<dbReference type="PANTHER" id="PTHR11610">
    <property type="entry name" value="LIPASE"/>
    <property type="match status" value="1"/>
</dbReference>
<feature type="signal peptide" evidence="7">
    <location>
        <begin position="1"/>
        <end position="25"/>
    </location>
</feature>